<gene>
    <name evidence="9" type="ORF">BGW38_008824</name>
</gene>
<dbReference type="Pfam" id="PF00083">
    <property type="entry name" value="Sugar_tr"/>
    <property type="match status" value="1"/>
</dbReference>
<feature type="region of interest" description="Disordered" evidence="6">
    <location>
        <begin position="229"/>
        <end position="268"/>
    </location>
</feature>
<dbReference type="Proteomes" id="UP000780801">
    <property type="component" value="Unassembled WGS sequence"/>
</dbReference>
<dbReference type="OrthoDB" id="3936150at2759"/>
<keyword evidence="10" id="KW-1185">Reference proteome</keyword>
<evidence type="ECO:0000256" key="3">
    <source>
        <dbReference type="ARBA" id="ARBA00022692"/>
    </source>
</evidence>
<feature type="transmembrane region" description="Helical" evidence="7">
    <location>
        <begin position="365"/>
        <end position="384"/>
    </location>
</feature>
<keyword evidence="3 7" id="KW-0812">Transmembrane</keyword>
<feature type="transmembrane region" description="Helical" evidence="7">
    <location>
        <begin position="323"/>
        <end position="343"/>
    </location>
</feature>
<dbReference type="InterPro" id="IPR005828">
    <property type="entry name" value="MFS_sugar_transport-like"/>
</dbReference>
<evidence type="ECO:0000256" key="4">
    <source>
        <dbReference type="ARBA" id="ARBA00022989"/>
    </source>
</evidence>
<name>A0A9P6FYE5_9FUNG</name>
<dbReference type="CDD" id="cd17316">
    <property type="entry name" value="MFS_SV2_like"/>
    <property type="match status" value="1"/>
</dbReference>
<proteinExistence type="predicted"/>
<comment type="subcellular location">
    <subcellularLocation>
        <location evidence="1">Membrane</location>
        <topology evidence="1">Multi-pass membrane protein</topology>
    </subcellularLocation>
</comment>
<dbReference type="SUPFAM" id="SSF103473">
    <property type="entry name" value="MFS general substrate transporter"/>
    <property type="match status" value="1"/>
</dbReference>
<organism evidence="9 10">
    <name type="scientific">Lunasporangiospora selenospora</name>
    <dbReference type="NCBI Taxonomy" id="979761"/>
    <lineage>
        <taxon>Eukaryota</taxon>
        <taxon>Fungi</taxon>
        <taxon>Fungi incertae sedis</taxon>
        <taxon>Mucoromycota</taxon>
        <taxon>Mortierellomycotina</taxon>
        <taxon>Mortierellomycetes</taxon>
        <taxon>Mortierellales</taxon>
        <taxon>Mortierellaceae</taxon>
        <taxon>Lunasporangiospora</taxon>
    </lineage>
</organism>
<feature type="compositionally biased region" description="Polar residues" evidence="6">
    <location>
        <begin position="1"/>
        <end position="10"/>
    </location>
</feature>
<feature type="transmembrane region" description="Helical" evidence="7">
    <location>
        <begin position="416"/>
        <end position="437"/>
    </location>
</feature>
<evidence type="ECO:0000313" key="10">
    <source>
        <dbReference type="Proteomes" id="UP000780801"/>
    </source>
</evidence>
<dbReference type="GO" id="GO:0016020">
    <property type="term" value="C:membrane"/>
    <property type="evidence" value="ECO:0007669"/>
    <property type="project" value="UniProtKB-SubCell"/>
</dbReference>
<evidence type="ECO:0000313" key="9">
    <source>
        <dbReference type="EMBL" id="KAF9583699.1"/>
    </source>
</evidence>
<evidence type="ECO:0000259" key="8">
    <source>
        <dbReference type="PROSITE" id="PS50850"/>
    </source>
</evidence>
<keyword evidence="4 7" id="KW-1133">Transmembrane helix</keyword>
<dbReference type="PANTHER" id="PTHR23511:SF5">
    <property type="entry name" value="MAJOR FACILITATOR-TYPE TRANSPORTER HXNZ-RELATED"/>
    <property type="match status" value="1"/>
</dbReference>
<protein>
    <recommendedName>
        <fullName evidence="8">Major facilitator superfamily (MFS) profile domain-containing protein</fullName>
    </recommendedName>
</protein>
<sequence length="508" mass="56352">MARSASTDQRSPPGAIAQQSSTTVQFSPLEPRPLSPEEHQAQLNLLDDIMDDIGMGKFQKQLLMWLQCIASILPRVQDQFEVPDQYIGILSSSVFVGMMFGAMFWGMLADSYGRKQAFNFTLIVTTVFGVSSSFANSYWLLCLMLLGLGFGVGGNMPTFSMAVGRVILFRLEESPKFLLNQNRHEEAALVLGRIFKINHNEPRSDVFEENLETLTTRFHQPTFLQQGHDNNFYAGDSSSDSDSGEPFSNRPLGESRPSGGSGGRESGYRRPISLELRNRLEATLPRRRSQFLQKYRMRCQRKFEKALQRLQPLMAPRFRTSTLLIWAIWALVAFAYTAFNVFYPKFLQEHGQGGKQSLEVVYRDIMIYAAAGVPGSVIATAMIETRLGRRYTMALSTFGTALSTILFALVTNHTALTVFSAILSLLSTLNYAVLYSYTPEVFPSEIRGTACGVAAAMSRLAGILSPLIVGAMLSISTSFALYTAFAVFLASGICMCFLPIETRGRAAE</sequence>
<dbReference type="InterPro" id="IPR036259">
    <property type="entry name" value="MFS_trans_sf"/>
</dbReference>
<dbReference type="EMBL" id="JAABOA010000621">
    <property type="protein sequence ID" value="KAF9583699.1"/>
    <property type="molecule type" value="Genomic_DNA"/>
</dbReference>
<feature type="transmembrane region" description="Helical" evidence="7">
    <location>
        <begin position="117"/>
        <end position="139"/>
    </location>
</feature>
<dbReference type="PROSITE" id="PS50850">
    <property type="entry name" value="MFS"/>
    <property type="match status" value="1"/>
</dbReference>
<feature type="transmembrane region" description="Helical" evidence="7">
    <location>
        <begin position="391"/>
        <end position="410"/>
    </location>
</feature>
<evidence type="ECO:0000256" key="6">
    <source>
        <dbReference type="SAM" id="MobiDB-lite"/>
    </source>
</evidence>
<accession>A0A9P6FYE5</accession>
<dbReference type="InterPro" id="IPR020846">
    <property type="entry name" value="MFS_dom"/>
</dbReference>
<dbReference type="InterPro" id="IPR011701">
    <property type="entry name" value="MFS"/>
</dbReference>
<evidence type="ECO:0000256" key="2">
    <source>
        <dbReference type="ARBA" id="ARBA00022448"/>
    </source>
</evidence>
<evidence type="ECO:0000256" key="1">
    <source>
        <dbReference type="ARBA" id="ARBA00004141"/>
    </source>
</evidence>
<dbReference type="PANTHER" id="PTHR23511">
    <property type="entry name" value="SYNAPTIC VESICLE GLYCOPROTEIN 2"/>
    <property type="match status" value="1"/>
</dbReference>
<dbReference type="AlphaFoldDB" id="A0A9P6FYE5"/>
<keyword evidence="5 7" id="KW-0472">Membrane</keyword>
<feature type="transmembrane region" description="Helical" evidence="7">
    <location>
        <begin position="145"/>
        <end position="168"/>
    </location>
</feature>
<dbReference type="Gene3D" id="1.20.1250.20">
    <property type="entry name" value="MFS general substrate transporter like domains"/>
    <property type="match status" value="2"/>
</dbReference>
<feature type="domain" description="Major facilitator superfamily (MFS) profile" evidence="8">
    <location>
        <begin position="49"/>
        <end position="503"/>
    </location>
</feature>
<feature type="region of interest" description="Disordered" evidence="6">
    <location>
        <begin position="1"/>
        <end position="35"/>
    </location>
</feature>
<dbReference type="GO" id="GO:0022857">
    <property type="term" value="F:transmembrane transporter activity"/>
    <property type="evidence" value="ECO:0007669"/>
    <property type="project" value="InterPro"/>
</dbReference>
<comment type="caution">
    <text evidence="9">The sequence shown here is derived from an EMBL/GenBank/DDBJ whole genome shotgun (WGS) entry which is preliminary data.</text>
</comment>
<keyword evidence="2" id="KW-0813">Transport</keyword>
<feature type="transmembrane region" description="Helical" evidence="7">
    <location>
        <begin position="479"/>
        <end position="500"/>
    </location>
</feature>
<reference evidence="9" key="1">
    <citation type="journal article" date="2020" name="Fungal Divers.">
        <title>Resolving the Mortierellaceae phylogeny through synthesis of multi-gene phylogenetics and phylogenomics.</title>
        <authorList>
            <person name="Vandepol N."/>
            <person name="Liber J."/>
            <person name="Desiro A."/>
            <person name="Na H."/>
            <person name="Kennedy M."/>
            <person name="Barry K."/>
            <person name="Grigoriev I.V."/>
            <person name="Miller A.N."/>
            <person name="O'Donnell K."/>
            <person name="Stajich J.E."/>
            <person name="Bonito G."/>
        </authorList>
    </citation>
    <scope>NUCLEOTIDE SEQUENCE</scope>
    <source>
        <strain evidence="9">KOD1015</strain>
    </source>
</reference>
<feature type="compositionally biased region" description="Polar residues" evidence="6">
    <location>
        <begin position="17"/>
        <end position="26"/>
    </location>
</feature>
<feature type="transmembrane region" description="Helical" evidence="7">
    <location>
        <begin position="86"/>
        <end position="105"/>
    </location>
</feature>
<evidence type="ECO:0000256" key="7">
    <source>
        <dbReference type="SAM" id="Phobius"/>
    </source>
</evidence>
<evidence type="ECO:0000256" key="5">
    <source>
        <dbReference type="ARBA" id="ARBA00023136"/>
    </source>
</evidence>
<dbReference type="Pfam" id="PF07690">
    <property type="entry name" value="MFS_1"/>
    <property type="match status" value="1"/>
</dbReference>